<gene>
    <name evidence="2" type="ORF">KHY36_04200</name>
</gene>
<comment type="caution">
    <text evidence="2">The sequence shown here is derived from an EMBL/GenBank/DDBJ whole genome shotgun (WGS) entry which is preliminary data.</text>
</comment>
<evidence type="ECO:0000313" key="2">
    <source>
        <dbReference type="EMBL" id="MBS5331716.1"/>
    </source>
</evidence>
<evidence type="ECO:0000313" key="3">
    <source>
        <dbReference type="Proteomes" id="UP000759273"/>
    </source>
</evidence>
<dbReference type="EMBL" id="JAGZGG010000006">
    <property type="protein sequence ID" value="MBS5331716.1"/>
    <property type="molecule type" value="Genomic_DNA"/>
</dbReference>
<accession>A0A943HIJ0</accession>
<reference evidence="2" key="1">
    <citation type="submission" date="2021-02" db="EMBL/GenBank/DDBJ databases">
        <title>Infant gut strain persistence is associated with maternal origin, phylogeny, and functional potential including surface adhesion and iron acquisition.</title>
        <authorList>
            <person name="Lou Y.C."/>
        </authorList>
    </citation>
    <scope>NUCLEOTIDE SEQUENCE</scope>
    <source>
        <strain evidence="2">L3_101_000M1_dasL3_101_000M1_concoct_87</strain>
    </source>
</reference>
<feature type="compositionally biased region" description="Low complexity" evidence="1">
    <location>
        <begin position="142"/>
        <end position="154"/>
    </location>
</feature>
<name>A0A943HIJ0_9FIRM</name>
<protein>
    <recommendedName>
        <fullName evidence="4">DUF669 domain-containing protein</fullName>
    </recommendedName>
</protein>
<evidence type="ECO:0008006" key="4">
    <source>
        <dbReference type="Google" id="ProtNLM"/>
    </source>
</evidence>
<dbReference type="AlphaFoldDB" id="A0A943HIJ0"/>
<dbReference type="Proteomes" id="UP000759273">
    <property type="component" value="Unassembled WGS sequence"/>
</dbReference>
<organism evidence="2 3">
    <name type="scientific">Subdoligranulum variabile</name>
    <dbReference type="NCBI Taxonomy" id="214851"/>
    <lineage>
        <taxon>Bacteria</taxon>
        <taxon>Bacillati</taxon>
        <taxon>Bacillota</taxon>
        <taxon>Clostridia</taxon>
        <taxon>Eubacteriales</taxon>
        <taxon>Oscillospiraceae</taxon>
        <taxon>Subdoligranulum</taxon>
    </lineage>
</organism>
<feature type="region of interest" description="Disordered" evidence="1">
    <location>
        <begin position="141"/>
        <end position="165"/>
    </location>
</feature>
<evidence type="ECO:0000256" key="1">
    <source>
        <dbReference type="SAM" id="MobiDB-lite"/>
    </source>
</evidence>
<sequence>MARIPMTSGFTLIPEGTYVFRVYGATYDEEFGKIEVKLVNAAGMTHTERFSIKDKNDELNEKALNAFSYFAKTVMGDYTLEDIDPSELIDHFICAEVVHTKLPSNKDPNKMVTFANFGDKSPAEYFDTEPVARALTLGKEGATAPATPKATAAPTPSPTPAAQPAKGLDLDALLNGL</sequence>
<proteinExistence type="predicted"/>